<dbReference type="PANTHER" id="PTHR31977:SF1">
    <property type="entry name" value="UPF0696 PROTEIN C11ORF68"/>
    <property type="match status" value="1"/>
</dbReference>
<keyword evidence="4" id="KW-1185">Reference proteome</keyword>
<evidence type="ECO:0008006" key="5">
    <source>
        <dbReference type="Google" id="ProtNLM"/>
    </source>
</evidence>
<accession>A0ABR4J599</accession>
<dbReference type="EMBL" id="JBFXLS010000001">
    <property type="protein sequence ID" value="KAL2835061.1"/>
    <property type="molecule type" value="Genomic_DNA"/>
</dbReference>
<evidence type="ECO:0000313" key="3">
    <source>
        <dbReference type="EMBL" id="KAL2835061.1"/>
    </source>
</evidence>
<evidence type="ECO:0000256" key="2">
    <source>
        <dbReference type="SAM" id="MobiDB-lite"/>
    </source>
</evidence>
<reference evidence="3 4" key="1">
    <citation type="submission" date="2024-07" db="EMBL/GenBank/DDBJ databases">
        <title>Section-level genome sequencing and comparative genomics of Aspergillus sections Usti and Cavernicolus.</title>
        <authorList>
            <consortium name="Lawrence Berkeley National Laboratory"/>
            <person name="Nybo J.L."/>
            <person name="Vesth T.C."/>
            <person name="Theobald S."/>
            <person name="Frisvad J.C."/>
            <person name="Larsen T.O."/>
            <person name="Kjaerboelling I."/>
            <person name="Rothschild-Mancinelli K."/>
            <person name="Lyhne E.K."/>
            <person name="Kogle M.E."/>
            <person name="Barry K."/>
            <person name="Clum A."/>
            <person name="Na H."/>
            <person name="Ledsgaard L."/>
            <person name="Lin J."/>
            <person name="Lipzen A."/>
            <person name="Kuo A."/>
            <person name="Riley R."/>
            <person name="Mondo S."/>
            <person name="LaButti K."/>
            <person name="Haridas S."/>
            <person name="Pangalinan J."/>
            <person name="Salamov A.A."/>
            <person name="Simmons B.A."/>
            <person name="Magnuson J.K."/>
            <person name="Chen J."/>
            <person name="Drula E."/>
            <person name="Henrissat B."/>
            <person name="Wiebenga A."/>
            <person name="Lubbers R.J."/>
            <person name="Gomes A.C."/>
            <person name="Makela M.R."/>
            <person name="Stajich J."/>
            <person name="Grigoriev I.V."/>
            <person name="Mortensen U.H."/>
            <person name="De vries R.P."/>
            <person name="Baker S.E."/>
            <person name="Andersen M.R."/>
        </authorList>
    </citation>
    <scope>NUCLEOTIDE SEQUENCE [LARGE SCALE GENOMIC DNA]</scope>
    <source>
        <strain evidence="3 4">CBS 600.67</strain>
    </source>
</reference>
<dbReference type="Gene3D" id="3.30.760.10">
    <property type="entry name" value="RNA Cap, Translation Initiation Factor Eif4e"/>
    <property type="match status" value="1"/>
</dbReference>
<dbReference type="PANTHER" id="PTHR31977">
    <property type="entry name" value="UPF0696 PROTEIN C11ORF68"/>
    <property type="match status" value="1"/>
</dbReference>
<evidence type="ECO:0000313" key="4">
    <source>
        <dbReference type="Proteomes" id="UP001610335"/>
    </source>
</evidence>
<evidence type="ECO:0000256" key="1">
    <source>
        <dbReference type="ARBA" id="ARBA00010568"/>
    </source>
</evidence>
<protein>
    <recommendedName>
        <fullName evidence="5">DUF1917-domain-containing protein</fullName>
    </recommendedName>
</protein>
<organism evidence="3 4">
    <name type="scientific">Aspergillus cavernicola</name>
    <dbReference type="NCBI Taxonomy" id="176166"/>
    <lineage>
        <taxon>Eukaryota</taxon>
        <taxon>Fungi</taxon>
        <taxon>Dikarya</taxon>
        <taxon>Ascomycota</taxon>
        <taxon>Pezizomycotina</taxon>
        <taxon>Eurotiomycetes</taxon>
        <taxon>Eurotiomycetidae</taxon>
        <taxon>Eurotiales</taxon>
        <taxon>Aspergillaceae</taxon>
        <taxon>Aspergillus</taxon>
        <taxon>Aspergillus subgen. Nidulantes</taxon>
    </lineage>
</organism>
<gene>
    <name evidence="3" type="ORF">BDW59DRAFT_137042</name>
</gene>
<dbReference type="InterPro" id="IPR015034">
    <property type="entry name" value="Bles03"/>
</dbReference>
<dbReference type="InterPro" id="IPR023398">
    <property type="entry name" value="TIF_eIF4e-like"/>
</dbReference>
<comment type="caution">
    <text evidence="3">The sequence shown here is derived from an EMBL/GenBank/DDBJ whole genome shotgun (WGS) entry which is preliminary data.</text>
</comment>
<name>A0ABR4J599_9EURO</name>
<sequence>MAEDVFSDDSSFYGDEEETCQLESQASEYDPEPYWTTIHPHLLSTVQSQQQERNQPSKELKMASSPMDIDTDAPQILPRNQPGENESSADFLARLPPSTTKAETVGAWIYVYTPYIRGLKDDVPEFKRKGREALSAFEIEEASLRYENDRKGGSTVAMSRKVVPLKLQLEEHIFTLARETNCVTGKWMLFISADRVDCYWSAVADATRCGELGIAAKVATDDKEDNRHRLIAVYTRDHADLEDIKRVLRRLMELNLVRKSEQPIYYKHDALTYLEIMSKNRYGLKATAFSSADVLAGKI</sequence>
<feature type="compositionally biased region" description="Polar residues" evidence="2">
    <location>
        <begin position="44"/>
        <end position="54"/>
    </location>
</feature>
<proteinExistence type="inferred from homology"/>
<feature type="region of interest" description="Disordered" evidence="2">
    <location>
        <begin position="1"/>
        <end position="87"/>
    </location>
</feature>
<comment type="similarity">
    <text evidence="1">Belongs to the UPF0696 family.</text>
</comment>
<dbReference type="Proteomes" id="UP001610335">
    <property type="component" value="Unassembled WGS sequence"/>
</dbReference>
<dbReference type="Pfam" id="PF08939">
    <property type="entry name" value="Bles03"/>
    <property type="match status" value="1"/>
</dbReference>
<dbReference type="SUPFAM" id="SSF55418">
    <property type="entry name" value="eIF4e-like"/>
    <property type="match status" value="1"/>
</dbReference>